<evidence type="ECO:0000256" key="6">
    <source>
        <dbReference type="PROSITE-ProRule" id="PRU00182"/>
    </source>
</evidence>
<keyword evidence="1" id="KW-0723">Serine/threonine-protein kinase</keyword>
<protein>
    <recommendedName>
        <fullName evidence="10">Protein kinase domain-containing protein</fullName>
    </recommendedName>
</protein>
<evidence type="ECO:0000256" key="7">
    <source>
        <dbReference type="PROSITE-ProRule" id="PRU10141"/>
    </source>
</evidence>
<evidence type="ECO:0000256" key="2">
    <source>
        <dbReference type="ARBA" id="ARBA00022679"/>
    </source>
</evidence>
<keyword evidence="5 7" id="KW-0067">ATP-binding</keyword>
<feature type="coiled-coil region" evidence="8">
    <location>
        <begin position="281"/>
        <end position="311"/>
    </location>
</feature>
<dbReference type="FunFam" id="1.10.510.10:FF:000698">
    <property type="entry name" value="Serine/threonine-protein kinase tousled-like 1"/>
    <property type="match status" value="1"/>
</dbReference>
<dbReference type="InterPro" id="IPR017441">
    <property type="entry name" value="Protein_kinase_ATP_BS"/>
</dbReference>
<dbReference type="PROSITE" id="PS00108">
    <property type="entry name" value="PROTEIN_KINASE_ST"/>
    <property type="match status" value="1"/>
</dbReference>
<dbReference type="Gene3D" id="1.10.510.10">
    <property type="entry name" value="Transferase(Phosphotransferase) domain 1"/>
    <property type="match status" value="1"/>
</dbReference>
<dbReference type="GO" id="GO:0007059">
    <property type="term" value="P:chromosome segregation"/>
    <property type="evidence" value="ECO:0007669"/>
    <property type="project" value="TreeGrafter"/>
</dbReference>
<feature type="coiled-coil region" evidence="8">
    <location>
        <begin position="351"/>
        <end position="385"/>
    </location>
</feature>
<evidence type="ECO:0000256" key="3">
    <source>
        <dbReference type="ARBA" id="ARBA00022741"/>
    </source>
</evidence>
<dbReference type="PROSITE" id="PS00107">
    <property type="entry name" value="PROTEIN_KINASE_ATP"/>
    <property type="match status" value="1"/>
</dbReference>
<evidence type="ECO:0000256" key="8">
    <source>
        <dbReference type="SAM" id="Coils"/>
    </source>
</evidence>
<keyword evidence="3 7" id="KW-0547">Nucleotide-binding</keyword>
<keyword evidence="4" id="KW-0418">Kinase</keyword>
<feature type="region of interest" description="Disordered" evidence="9">
    <location>
        <begin position="1"/>
        <end position="131"/>
    </location>
</feature>
<dbReference type="PROSITE" id="PS50011">
    <property type="entry name" value="PROTEIN_KINASE_DOM"/>
    <property type="match status" value="1"/>
</dbReference>
<evidence type="ECO:0000256" key="4">
    <source>
        <dbReference type="ARBA" id="ARBA00022777"/>
    </source>
</evidence>
<feature type="coiled-coil region" evidence="8">
    <location>
        <begin position="163"/>
        <end position="232"/>
    </location>
</feature>
<gene>
    <name evidence="11" type="ORF">CCAE0312_LOCUS5563</name>
</gene>
<dbReference type="PROSITE" id="PS50889">
    <property type="entry name" value="S4"/>
    <property type="match status" value="1"/>
</dbReference>
<dbReference type="SUPFAM" id="SSF56112">
    <property type="entry name" value="Protein kinase-like (PK-like)"/>
    <property type="match status" value="1"/>
</dbReference>
<keyword evidence="6" id="KW-0694">RNA-binding</keyword>
<keyword evidence="2" id="KW-0808">Transferase</keyword>
<dbReference type="Pfam" id="PF00069">
    <property type="entry name" value="Pkinase"/>
    <property type="match status" value="1"/>
</dbReference>
<dbReference type="GO" id="GO:0004674">
    <property type="term" value="F:protein serine/threonine kinase activity"/>
    <property type="evidence" value="ECO:0007669"/>
    <property type="project" value="UniProtKB-KW"/>
</dbReference>
<evidence type="ECO:0000313" key="11">
    <source>
        <dbReference type="EMBL" id="CAD9233477.1"/>
    </source>
</evidence>
<evidence type="ECO:0000256" key="5">
    <source>
        <dbReference type="ARBA" id="ARBA00022840"/>
    </source>
</evidence>
<dbReference type="SMART" id="SM00220">
    <property type="entry name" value="S_TKc"/>
    <property type="match status" value="1"/>
</dbReference>
<dbReference type="InterPro" id="IPR011009">
    <property type="entry name" value="Kinase-like_dom_sf"/>
</dbReference>
<evidence type="ECO:0000256" key="1">
    <source>
        <dbReference type="ARBA" id="ARBA00022527"/>
    </source>
</evidence>
<sequence>MAVAVLARPRSSSVAMQPTALGSAKPTTTDPGAGVVEGPGFLDEPLDDSLGSFSRRSGESKGVVSSEGSTKRVLERNQSSRDSSGTAGVVKKRRKGSKATLEGGDQAIPKLDRFFPKSTPGTTMSHASSRAPEVDLDEAHLESFQCVNRSTFRVSPSSEVEELLQLRTLIEELKKEALEREAERSRLQERAGTLEMERNNAVKNLHDAQQKAQDISQEVSRLNAHREAFRNEIVKLVRSQGTMERDLLQRKAMELSSRLGYIKIQRTGTSFHEAWEDGAELVEMERRLRSIQELRDQTERLRKELLRYQKLSKCTGPADNLESTSIQPPAPRTVEQIASLVDQDEIYRLRLLNLKREESLVSEEIDKIESERILLAREIRRQRDEKSSRFSDFPLLHDRYVLTKLVGKGGFSEVFKAFDVRQGSWVACKIHQLNTFWTEERKSNYIRHAEREYLIHKSLEHSRVVRLLDVFEIDSNSFCTVLEFCEGEDLDQYLKRHKTLSEREARSILSQVVDGLIYLNEQKYRIIHYDLKPGNLLLTNGEVKITDFGLSKVVETDSTNDGVELTSHGAGTYWYLPPECFDRSESPTKISSKVDVWSVGVILFQMLYGRKPFGNDMSQEIIYRERIIGSAALEFPVKPVVSSEVKELIRLCLTPEQASRPDIRDLAKHRYFQKR</sequence>
<accession>A0A7S1XF22</accession>
<dbReference type="GO" id="GO:0005634">
    <property type="term" value="C:nucleus"/>
    <property type="evidence" value="ECO:0007669"/>
    <property type="project" value="TreeGrafter"/>
</dbReference>
<evidence type="ECO:0000259" key="10">
    <source>
        <dbReference type="PROSITE" id="PS50011"/>
    </source>
</evidence>
<reference evidence="11" key="1">
    <citation type="submission" date="2021-01" db="EMBL/GenBank/DDBJ databases">
        <authorList>
            <person name="Corre E."/>
            <person name="Pelletier E."/>
            <person name="Niang G."/>
            <person name="Scheremetjew M."/>
            <person name="Finn R."/>
            <person name="Kale V."/>
            <person name="Holt S."/>
            <person name="Cochrane G."/>
            <person name="Meng A."/>
            <person name="Brown T."/>
            <person name="Cohen L."/>
        </authorList>
    </citation>
    <scope>NUCLEOTIDE SEQUENCE</scope>
    <source>
        <strain evidence="11">SAG 36.94</strain>
    </source>
</reference>
<dbReference type="GO" id="GO:0003723">
    <property type="term" value="F:RNA binding"/>
    <property type="evidence" value="ECO:0007669"/>
    <property type="project" value="UniProtKB-KW"/>
</dbReference>
<proteinExistence type="predicted"/>
<dbReference type="InterPro" id="IPR008271">
    <property type="entry name" value="Ser/Thr_kinase_AS"/>
</dbReference>
<organism evidence="11">
    <name type="scientific">Compsopogon caeruleus</name>
    <dbReference type="NCBI Taxonomy" id="31354"/>
    <lineage>
        <taxon>Eukaryota</taxon>
        <taxon>Rhodophyta</taxon>
        <taxon>Compsopogonophyceae</taxon>
        <taxon>Compsopogonales</taxon>
        <taxon>Compsopogonaceae</taxon>
        <taxon>Compsopogon</taxon>
    </lineage>
</organism>
<name>A0A7S1XF22_9RHOD</name>
<dbReference type="GO" id="GO:0005524">
    <property type="term" value="F:ATP binding"/>
    <property type="evidence" value="ECO:0007669"/>
    <property type="project" value="UniProtKB-UniRule"/>
</dbReference>
<feature type="compositionally biased region" description="Polar residues" evidence="9">
    <location>
        <begin position="119"/>
        <end position="128"/>
    </location>
</feature>
<dbReference type="CDD" id="cd13990">
    <property type="entry name" value="STKc_TLK"/>
    <property type="match status" value="1"/>
</dbReference>
<keyword evidence="8" id="KW-0175">Coiled coil</keyword>
<feature type="compositionally biased region" description="Basic and acidic residues" evidence="9">
    <location>
        <begin position="69"/>
        <end position="79"/>
    </location>
</feature>
<dbReference type="PANTHER" id="PTHR22974:SF23">
    <property type="entry name" value="TOUSLED-LIKE KINASE, ISOFORM G"/>
    <property type="match status" value="1"/>
</dbReference>
<dbReference type="EMBL" id="HBGH01010112">
    <property type="protein sequence ID" value="CAD9233477.1"/>
    <property type="molecule type" value="Transcribed_RNA"/>
</dbReference>
<dbReference type="InterPro" id="IPR000719">
    <property type="entry name" value="Prot_kinase_dom"/>
</dbReference>
<feature type="domain" description="Protein kinase" evidence="10">
    <location>
        <begin position="400"/>
        <end position="672"/>
    </location>
</feature>
<dbReference type="GO" id="GO:0035556">
    <property type="term" value="P:intracellular signal transduction"/>
    <property type="evidence" value="ECO:0007669"/>
    <property type="project" value="TreeGrafter"/>
</dbReference>
<feature type="binding site" evidence="7">
    <location>
        <position position="429"/>
    </location>
    <ligand>
        <name>ATP</name>
        <dbReference type="ChEBI" id="CHEBI:30616"/>
    </ligand>
</feature>
<evidence type="ECO:0000256" key="9">
    <source>
        <dbReference type="SAM" id="MobiDB-lite"/>
    </source>
</evidence>
<dbReference type="AlphaFoldDB" id="A0A7S1XF22"/>
<dbReference type="PANTHER" id="PTHR22974">
    <property type="entry name" value="MIXED LINEAGE PROTEIN KINASE"/>
    <property type="match status" value="1"/>
</dbReference>